<dbReference type="Proteomes" id="UP001240157">
    <property type="component" value="Unassembled WGS sequence"/>
</dbReference>
<dbReference type="SUPFAM" id="SSF55083">
    <property type="entry name" value="6-hydroxymethyl-7,8-dihydropterin pyrophosphokinase, HPPK"/>
    <property type="match status" value="1"/>
</dbReference>
<accession>A0ABD5AYT8</accession>
<evidence type="ECO:0000313" key="1">
    <source>
        <dbReference type="EMBL" id="MDQ7176624.1"/>
    </source>
</evidence>
<organism evidence="1 2">
    <name type="scientific">Staphylococcus chromogenes</name>
    <name type="common">Staphylococcus hyicus subsp. chromogenes</name>
    <dbReference type="NCBI Taxonomy" id="46126"/>
    <lineage>
        <taxon>Bacteria</taxon>
        <taxon>Bacillati</taxon>
        <taxon>Bacillota</taxon>
        <taxon>Bacilli</taxon>
        <taxon>Bacillales</taxon>
        <taxon>Staphylococcaceae</taxon>
        <taxon>Staphylococcus</taxon>
    </lineage>
</organism>
<dbReference type="EMBL" id="JAVGJF010000269">
    <property type="protein sequence ID" value="MDQ7176624.1"/>
    <property type="molecule type" value="Genomic_DNA"/>
</dbReference>
<evidence type="ECO:0000313" key="2">
    <source>
        <dbReference type="Proteomes" id="UP001240157"/>
    </source>
</evidence>
<dbReference type="Gene3D" id="3.30.70.560">
    <property type="entry name" value="7,8-Dihydro-6-hydroxymethylpterin-pyrophosphokinase HPPK"/>
    <property type="match status" value="1"/>
</dbReference>
<proteinExistence type="predicted"/>
<feature type="non-terminal residue" evidence="1">
    <location>
        <position position="29"/>
    </location>
</feature>
<protein>
    <submittedName>
        <fullName evidence="1">2-amino-4-hydroxy-6-hydroxymethyldihydropteridine diphosphokinase</fullName>
    </submittedName>
</protein>
<gene>
    <name evidence="1" type="ORF">RCF65_11635</name>
</gene>
<sequence length="29" mass="3274">MVKAYLGLGSNIGNRELQLNEAIKILHDY</sequence>
<reference evidence="1 2" key="1">
    <citation type="submission" date="2023-08" db="EMBL/GenBank/DDBJ databases">
        <title>Whole genome sequencing of Staphylococcus chromogenes NNSch 2386.</title>
        <authorList>
            <person name="Kropotov V.S."/>
            <person name="Boriskina E.V."/>
            <person name="Gordinskaya N.A."/>
            <person name="Shkurkina I.S."/>
            <person name="Kryazhev D.V."/>
            <person name="Alekseeva A.E."/>
            <person name="Makhova M.A."/>
        </authorList>
    </citation>
    <scope>NUCLEOTIDE SEQUENCE [LARGE SCALE GENOMIC DNA]</scope>
    <source>
        <strain evidence="1 2">NNSch 2386</strain>
    </source>
</reference>
<dbReference type="InterPro" id="IPR035907">
    <property type="entry name" value="Hppk_sf"/>
</dbReference>
<name>A0ABD5AYT8_STACR</name>
<dbReference type="AlphaFoldDB" id="A0ABD5AYT8"/>
<comment type="caution">
    <text evidence="1">The sequence shown here is derived from an EMBL/GenBank/DDBJ whole genome shotgun (WGS) entry which is preliminary data.</text>
</comment>